<proteinExistence type="predicted"/>
<feature type="non-terminal residue" evidence="1">
    <location>
        <position position="1"/>
    </location>
</feature>
<keyword evidence="2" id="KW-1185">Reference proteome</keyword>
<feature type="non-terminal residue" evidence="1">
    <location>
        <position position="57"/>
    </location>
</feature>
<organism evidence="1 2">
    <name type="scientific">Cirrhinus mrigala</name>
    <name type="common">Mrigala</name>
    <dbReference type="NCBI Taxonomy" id="683832"/>
    <lineage>
        <taxon>Eukaryota</taxon>
        <taxon>Metazoa</taxon>
        <taxon>Chordata</taxon>
        <taxon>Craniata</taxon>
        <taxon>Vertebrata</taxon>
        <taxon>Euteleostomi</taxon>
        <taxon>Actinopterygii</taxon>
        <taxon>Neopterygii</taxon>
        <taxon>Teleostei</taxon>
        <taxon>Ostariophysi</taxon>
        <taxon>Cypriniformes</taxon>
        <taxon>Cyprinidae</taxon>
        <taxon>Labeoninae</taxon>
        <taxon>Labeonini</taxon>
        <taxon>Cirrhinus</taxon>
    </lineage>
</organism>
<reference evidence="1 2" key="1">
    <citation type="submission" date="2024-05" db="EMBL/GenBank/DDBJ databases">
        <title>Genome sequencing and assembly of Indian major carp, Cirrhinus mrigala (Hamilton, 1822).</title>
        <authorList>
            <person name="Mohindra V."/>
            <person name="Chowdhury L.M."/>
            <person name="Lal K."/>
            <person name="Jena J.K."/>
        </authorList>
    </citation>
    <scope>NUCLEOTIDE SEQUENCE [LARGE SCALE GENOMIC DNA]</scope>
    <source>
        <strain evidence="1">CM1030</strain>
        <tissue evidence="1">Blood</tissue>
    </source>
</reference>
<evidence type="ECO:0000313" key="1">
    <source>
        <dbReference type="EMBL" id="KAL0188423.1"/>
    </source>
</evidence>
<evidence type="ECO:0000313" key="2">
    <source>
        <dbReference type="Proteomes" id="UP001529510"/>
    </source>
</evidence>
<dbReference type="Proteomes" id="UP001529510">
    <property type="component" value="Unassembled WGS sequence"/>
</dbReference>
<name>A0ABD0QQC9_CIRMR</name>
<accession>A0ABD0QQC9</accession>
<dbReference type="EMBL" id="JAMKFB020000007">
    <property type="protein sequence ID" value="KAL0188423.1"/>
    <property type="molecule type" value="Genomic_DNA"/>
</dbReference>
<dbReference type="AlphaFoldDB" id="A0ABD0QQC9"/>
<protein>
    <submittedName>
        <fullName evidence="1">Uncharacterized protein</fullName>
    </submittedName>
</protein>
<gene>
    <name evidence="1" type="ORF">M9458_015522</name>
</gene>
<sequence>TRSAASRRLKGWTASMSECHPAVTPCPVMPVSTPLIRLCHQRPTAPRARPAVAVVIS</sequence>
<comment type="caution">
    <text evidence="1">The sequence shown here is derived from an EMBL/GenBank/DDBJ whole genome shotgun (WGS) entry which is preliminary data.</text>
</comment>